<comment type="caution">
    <text evidence="2">The sequence shown here is derived from an EMBL/GenBank/DDBJ whole genome shotgun (WGS) entry which is preliminary data.</text>
</comment>
<feature type="compositionally biased region" description="Polar residues" evidence="1">
    <location>
        <begin position="88"/>
        <end position="98"/>
    </location>
</feature>
<sequence>MAGSAVAGCSASPALNQDAMLISTSMSAEPTVRTRTPRPVDGRARPRTTASARVPRTISKACNRTAPACPERCETSAAPLRSMPAGGDTTSELVNNTT</sequence>
<reference evidence="2 3" key="1">
    <citation type="submission" date="2016-06" db="EMBL/GenBank/DDBJ databases">
        <authorList>
            <person name="Kjaerup R.B."/>
            <person name="Dalgaard T.S."/>
            <person name="Juul-Madsen H.R."/>
        </authorList>
    </citation>
    <scope>NUCLEOTIDE SEQUENCE [LARGE SCALE GENOMIC DNA]</scope>
    <source>
        <strain evidence="2 3">1245752.6</strain>
    </source>
</reference>
<dbReference type="Proteomes" id="UP000093757">
    <property type="component" value="Unassembled WGS sequence"/>
</dbReference>
<dbReference type="EMBL" id="MAEM01000316">
    <property type="protein sequence ID" value="OBS01144.1"/>
    <property type="molecule type" value="Genomic_DNA"/>
</dbReference>
<feature type="region of interest" description="Disordered" evidence="1">
    <location>
        <begin position="21"/>
        <end position="53"/>
    </location>
</feature>
<accession>A0A1A6BFZ1</accession>
<proteinExistence type="predicted"/>
<evidence type="ECO:0000256" key="1">
    <source>
        <dbReference type="SAM" id="MobiDB-lite"/>
    </source>
</evidence>
<feature type="region of interest" description="Disordered" evidence="1">
    <location>
        <begin position="74"/>
        <end position="98"/>
    </location>
</feature>
<evidence type="ECO:0000313" key="2">
    <source>
        <dbReference type="EMBL" id="OBS01144.1"/>
    </source>
</evidence>
<organism evidence="2 3">
    <name type="scientific">Mycobacterium gordonae</name>
    <dbReference type="NCBI Taxonomy" id="1778"/>
    <lineage>
        <taxon>Bacteria</taxon>
        <taxon>Bacillati</taxon>
        <taxon>Actinomycetota</taxon>
        <taxon>Actinomycetes</taxon>
        <taxon>Mycobacteriales</taxon>
        <taxon>Mycobacteriaceae</taxon>
        <taxon>Mycobacterium</taxon>
    </lineage>
</organism>
<gene>
    <name evidence="2" type="ORF">A9W98_21430</name>
</gene>
<dbReference type="AlphaFoldDB" id="A0A1A6BFZ1"/>
<evidence type="ECO:0000313" key="3">
    <source>
        <dbReference type="Proteomes" id="UP000093757"/>
    </source>
</evidence>
<name>A0A1A6BFZ1_MYCGO</name>
<protein>
    <submittedName>
        <fullName evidence="2">Uncharacterized protein</fullName>
    </submittedName>
</protein>